<evidence type="ECO:0000259" key="3">
    <source>
        <dbReference type="Pfam" id="PF00849"/>
    </source>
</evidence>
<organism evidence="4 5">
    <name type="scientific">Candidatus Nealsonbacteria bacterium CG23_combo_of_CG06-09_8_20_14_all_37_18</name>
    <dbReference type="NCBI Taxonomy" id="1974720"/>
    <lineage>
        <taxon>Bacteria</taxon>
        <taxon>Candidatus Nealsoniibacteriota</taxon>
    </lineage>
</organism>
<dbReference type="GO" id="GO:0009982">
    <property type="term" value="F:pseudouridine synthase activity"/>
    <property type="evidence" value="ECO:0007669"/>
    <property type="project" value="InterPro"/>
</dbReference>
<comment type="caution">
    <text evidence="4">The sequence shown here is derived from an EMBL/GenBank/DDBJ whole genome shotgun (WGS) entry which is preliminary data.</text>
</comment>
<reference evidence="4 5" key="1">
    <citation type="submission" date="2017-09" db="EMBL/GenBank/DDBJ databases">
        <title>Depth-based differentiation of microbial function through sediment-hosted aquifers and enrichment of novel symbionts in the deep terrestrial subsurface.</title>
        <authorList>
            <person name="Probst A.J."/>
            <person name="Ladd B."/>
            <person name="Jarett J.K."/>
            <person name="Geller-Mcgrath D.E."/>
            <person name="Sieber C.M."/>
            <person name="Emerson J.B."/>
            <person name="Anantharaman K."/>
            <person name="Thomas B.C."/>
            <person name="Malmstrom R."/>
            <person name="Stieglmeier M."/>
            <person name="Klingl A."/>
            <person name="Woyke T."/>
            <person name="Ryan C.M."/>
            <person name="Banfield J.F."/>
        </authorList>
    </citation>
    <scope>NUCLEOTIDE SEQUENCE [LARGE SCALE GENOMIC DNA]</scope>
    <source>
        <strain evidence="4">CG23_combo_of_CG06-09_8_20_14_all_37_18</strain>
    </source>
</reference>
<dbReference type="Gene3D" id="3.30.2350.10">
    <property type="entry name" value="Pseudouridine synthase"/>
    <property type="match status" value="1"/>
</dbReference>
<protein>
    <recommendedName>
        <fullName evidence="3">Pseudouridine synthase RsuA/RluA-like domain-containing protein</fullName>
    </recommendedName>
</protein>
<dbReference type="InterPro" id="IPR006145">
    <property type="entry name" value="PsdUridine_synth_RsuA/RluA"/>
</dbReference>
<dbReference type="PANTHER" id="PTHR21600">
    <property type="entry name" value="MITOCHONDRIAL RNA PSEUDOURIDINE SYNTHASE"/>
    <property type="match status" value="1"/>
</dbReference>
<gene>
    <name evidence="4" type="ORF">COX35_02140</name>
</gene>
<proteinExistence type="inferred from homology"/>
<dbReference type="InterPro" id="IPR020103">
    <property type="entry name" value="PsdUridine_synth_cat_dom_sf"/>
</dbReference>
<dbReference type="InterPro" id="IPR006224">
    <property type="entry name" value="PsdUridine_synth_RluA-like_CS"/>
</dbReference>
<dbReference type="CDD" id="cd02869">
    <property type="entry name" value="PseudoU_synth_RluA_like"/>
    <property type="match status" value="1"/>
</dbReference>
<dbReference type="SUPFAM" id="SSF55120">
    <property type="entry name" value="Pseudouridine synthase"/>
    <property type="match status" value="1"/>
</dbReference>
<evidence type="ECO:0000256" key="2">
    <source>
        <dbReference type="ARBA" id="ARBA00023235"/>
    </source>
</evidence>
<dbReference type="PANTHER" id="PTHR21600:SF44">
    <property type="entry name" value="RIBOSOMAL LARGE SUBUNIT PSEUDOURIDINE SYNTHASE D"/>
    <property type="match status" value="1"/>
</dbReference>
<accession>A0A2G9YY89</accession>
<name>A0A2G9YY89_9BACT</name>
<sequence length="209" mass="24144">MKVIYEDEDVLVIDKPAGINADNFERRVHRLDKDTSGVLLIAKNDKALEFLQKQFKERNVIKKYLALVVGNLKNSQGEIETLIGRSSGDKRKQKVYLPHEPGSQGKRIAITKYKALQRFKDYDLIEVEPKTGRKHQIRTHFTYLGHPIAGDKMYGFKNQAAPKGLKRHFLHSHYLKIKLPNGREKEFKSKLPEDLQLCLQNLKNSPKLN</sequence>
<dbReference type="Pfam" id="PF00849">
    <property type="entry name" value="PseudoU_synth_2"/>
    <property type="match status" value="1"/>
</dbReference>
<dbReference type="GO" id="GO:0000455">
    <property type="term" value="P:enzyme-directed rRNA pseudouridine synthesis"/>
    <property type="evidence" value="ECO:0007669"/>
    <property type="project" value="TreeGrafter"/>
</dbReference>
<dbReference type="GO" id="GO:0140098">
    <property type="term" value="F:catalytic activity, acting on RNA"/>
    <property type="evidence" value="ECO:0007669"/>
    <property type="project" value="UniProtKB-ARBA"/>
</dbReference>
<feature type="domain" description="Pseudouridine synthase RsuA/RluA-like" evidence="3">
    <location>
        <begin position="28"/>
        <end position="141"/>
    </location>
</feature>
<evidence type="ECO:0000256" key="1">
    <source>
        <dbReference type="ARBA" id="ARBA00010876"/>
    </source>
</evidence>
<keyword evidence="2" id="KW-0413">Isomerase</keyword>
<comment type="similarity">
    <text evidence="1">Belongs to the pseudouridine synthase RluA family.</text>
</comment>
<dbReference type="InterPro" id="IPR050188">
    <property type="entry name" value="RluA_PseudoU_synthase"/>
</dbReference>
<evidence type="ECO:0000313" key="5">
    <source>
        <dbReference type="Proteomes" id="UP000229952"/>
    </source>
</evidence>
<dbReference type="AlphaFoldDB" id="A0A2G9YY89"/>
<evidence type="ECO:0000313" key="4">
    <source>
        <dbReference type="EMBL" id="PIP24187.1"/>
    </source>
</evidence>
<dbReference type="GO" id="GO:0003723">
    <property type="term" value="F:RNA binding"/>
    <property type="evidence" value="ECO:0007669"/>
    <property type="project" value="InterPro"/>
</dbReference>
<dbReference type="EMBL" id="PCRQ01000055">
    <property type="protein sequence ID" value="PIP24187.1"/>
    <property type="molecule type" value="Genomic_DNA"/>
</dbReference>
<dbReference type="PROSITE" id="PS01129">
    <property type="entry name" value="PSI_RLU"/>
    <property type="match status" value="1"/>
</dbReference>
<dbReference type="Proteomes" id="UP000229952">
    <property type="component" value="Unassembled WGS sequence"/>
</dbReference>